<dbReference type="Pfam" id="PF23670">
    <property type="entry name" value="PIGBOS1"/>
    <property type="match status" value="1"/>
</dbReference>
<comment type="caution">
    <text evidence="2">The sequence shown here is derived from an EMBL/GenBank/DDBJ whole genome shotgun (WGS) entry which is preliminary data.</text>
</comment>
<evidence type="ECO:0000256" key="1">
    <source>
        <dbReference type="SAM" id="Phobius"/>
    </source>
</evidence>
<organism evidence="2 3">
    <name type="scientific">Ladona fulva</name>
    <name type="common">Scarce chaser dragonfly</name>
    <name type="synonym">Libellula fulva</name>
    <dbReference type="NCBI Taxonomy" id="123851"/>
    <lineage>
        <taxon>Eukaryota</taxon>
        <taxon>Metazoa</taxon>
        <taxon>Ecdysozoa</taxon>
        <taxon>Arthropoda</taxon>
        <taxon>Hexapoda</taxon>
        <taxon>Insecta</taxon>
        <taxon>Pterygota</taxon>
        <taxon>Palaeoptera</taxon>
        <taxon>Odonata</taxon>
        <taxon>Epiprocta</taxon>
        <taxon>Anisoptera</taxon>
        <taxon>Libelluloidea</taxon>
        <taxon>Libellulidae</taxon>
        <taxon>Ladona</taxon>
    </lineage>
</organism>
<dbReference type="OrthoDB" id="7961820at2759"/>
<sequence>MYIRRPRGVSFVEIALVTVLGFFGGIYIWKPLILEYRNKHKKELEPPEETESIAKCRDTRRLA</sequence>
<name>A0A8K0K9N0_LADFU</name>
<keyword evidence="1" id="KW-0812">Transmembrane</keyword>
<feature type="transmembrane region" description="Helical" evidence="1">
    <location>
        <begin position="12"/>
        <end position="29"/>
    </location>
</feature>
<dbReference type="InterPro" id="IPR057394">
    <property type="entry name" value="PIGBOS1"/>
</dbReference>
<reference evidence="2" key="2">
    <citation type="submission" date="2017-10" db="EMBL/GenBank/DDBJ databases">
        <title>Ladona fulva Genome sequencing and assembly.</title>
        <authorList>
            <person name="Murali S."/>
            <person name="Richards S."/>
            <person name="Bandaranaike D."/>
            <person name="Bellair M."/>
            <person name="Blankenburg K."/>
            <person name="Chao H."/>
            <person name="Dinh H."/>
            <person name="Doddapaneni H."/>
            <person name="Dugan-Rocha S."/>
            <person name="Elkadiri S."/>
            <person name="Gnanaolivu R."/>
            <person name="Hernandez B."/>
            <person name="Skinner E."/>
            <person name="Javaid M."/>
            <person name="Lee S."/>
            <person name="Li M."/>
            <person name="Ming W."/>
            <person name="Munidasa M."/>
            <person name="Muniz J."/>
            <person name="Nguyen L."/>
            <person name="Hughes D."/>
            <person name="Osuji N."/>
            <person name="Pu L.-L."/>
            <person name="Puazo M."/>
            <person name="Qu C."/>
            <person name="Quiroz J."/>
            <person name="Raj R."/>
            <person name="Weissenberger G."/>
            <person name="Xin Y."/>
            <person name="Zou X."/>
            <person name="Han Y."/>
            <person name="Worley K."/>
            <person name="Muzny D."/>
            <person name="Gibbs R."/>
        </authorList>
    </citation>
    <scope>NUCLEOTIDE SEQUENCE</scope>
    <source>
        <strain evidence="2">Sampled in the wild</strain>
    </source>
</reference>
<evidence type="ECO:0000313" key="2">
    <source>
        <dbReference type="EMBL" id="KAG8228448.1"/>
    </source>
</evidence>
<proteinExistence type="predicted"/>
<evidence type="ECO:0000313" key="3">
    <source>
        <dbReference type="Proteomes" id="UP000792457"/>
    </source>
</evidence>
<dbReference type="Proteomes" id="UP000792457">
    <property type="component" value="Unassembled WGS sequence"/>
</dbReference>
<accession>A0A8K0K9N0</accession>
<dbReference type="EMBL" id="KZ308372">
    <property type="protein sequence ID" value="KAG8228448.1"/>
    <property type="molecule type" value="Genomic_DNA"/>
</dbReference>
<protein>
    <submittedName>
        <fullName evidence="2">Uncharacterized protein</fullName>
    </submittedName>
</protein>
<keyword evidence="1" id="KW-0472">Membrane</keyword>
<reference evidence="2" key="1">
    <citation type="submission" date="2013-04" db="EMBL/GenBank/DDBJ databases">
        <authorList>
            <person name="Qu J."/>
            <person name="Murali S.C."/>
            <person name="Bandaranaike D."/>
            <person name="Bellair M."/>
            <person name="Blankenburg K."/>
            <person name="Chao H."/>
            <person name="Dinh H."/>
            <person name="Doddapaneni H."/>
            <person name="Downs B."/>
            <person name="Dugan-Rocha S."/>
            <person name="Elkadiri S."/>
            <person name="Gnanaolivu R.D."/>
            <person name="Hernandez B."/>
            <person name="Javaid M."/>
            <person name="Jayaseelan J.C."/>
            <person name="Lee S."/>
            <person name="Li M."/>
            <person name="Ming W."/>
            <person name="Munidasa M."/>
            <person name="Muniz J."/>
            <person name="Nguyen L."/>
            <person name="Ongeri F."/>
            <person name="Osuji N."/>
            <person name="Pu L.-L."/>
            <person name="Puazo M."/>
            <person name="Qu C."/>
            <person name="Quiroz J."/>
            <person name="Raj R."/>
            <person name="Weissenberger G."/>
            <person name="Xin Y."/>
            <person name="Zou X."/>
            <person name="Han Y."/>
            <person name="Richards S."/>
            <person name="Worley K."/>
            <person name="Muzny D."/>
            <person name="Gibbs R."/>
        </authorList>
    </citation>
    <scope>NUCLEOTIDE SEQUENCE</scope>
    <source>
        <strain evidence="2">Sampled in the wild</strain>
    </source>
</reference>
<dbReference type="AlphaFoldDB" id="A0A8K0K9N0"/>
<keyword evidence="1" id="KW-1133">Transmembrane helix</keyword>
<gene>
    <name evidence="2" type="ORF">J437_LFUL009099</name>
</gene>
<keyword evidence="3" id="KW-1185">Reference proteome</keyword>